<evidence type="ECO:0000256" key="1">
    <source>
        <dbReference type="SAM" id="MobiDB-lite"/>
    </source>
</evidence>
<keyword evidence="5" id="KW-1185">Reference proteome</keyword>
<evidence type="ECO:0000313" key="5">
    <source>
        <dbReference type="Proteomes" id="UP001166021"/>
    </source>
</evidence>
<evidence type="ECO:0000259" key="3">
    <source>
        <dbReference type="Pfam" id="PF20732"/>
    </source>
</evidence>
<dbReference type="EMBL" id="JABTCF010000005">
    <property type="protein sequence ID" value="MBD0778114.1"/>
    <property type="molecule type" value="Genomic_DNA"/>
</dbReference>
<dbReference type="Gene3D" id="3.90.1150.140">
    <property type="match status" value="1"/>
</dbReference>
<dbReference type="InterPro" id="IPR048503">
    <property type="entry name" value="NamZ_C"/>
</dbReference>
<comment type="caution">
    <text evidence="4">The sequence shown here is derived from an EMBL/GenBank/DDBJ whole genome shotgun (WGS) entry which is preliminary data.</text>
</comment>
<feature type="domain" description="Peptidoglycan beta-N-acetylmuramidase NamZ C-terminal" evidence="3">
    <location>
        <begin position="273"/>
        <end position="411"/>
    </location>
</feature>
<feature type="compositionally biased region" description="Polar residues" evidence="1">
    <location>
        <begin position="25"/>
        <end position="44"/>
    </location>
</feature>
<feature type="domain" description="Peptidoglycan beta-N-acetylmuramidase NamZ N-terminal" evidence="2">
    <location>
        <begin position="66"/>
        <end position="268"/>
    </location>
</feature>
<name>A0ABR7V2H0_9FLAO</name>
<dbReference type="RefSeq" id="WP_188243625.1">
    <property type="nucleotide sequence ID" value="NZ_JABTCF010000005.1"/>
</dbReference>
<dbReference type="Proteomes" id="UP001166021">
    <property type="component" value="Unassembled WGS sequence"/>
</dbReference>
<dbReference type="InterPro" id="IPR008302">
    <property type="entry name" value="NamZ"/>
</dbReference>
<dbReference type="InterPro" id="IPR048502">
    <property type="entry name" value="NamZ_N"/>
</dbReference>
<sequence length="412" mass="46027">MAFLSSFKSTVFLWFLIVSSCGNTEKQPKNNTISQNNPIETPQNKPIIVGANSTQDYIGMLKGKKVGVVANLTSVIFNENGHTHLVDSLLALDIDIKKVFAPEHGFRGQADAGEKVKDGLDTKTGLPLISLYGKNRKPSKALLEDLDIVVFDIQDVGVRFYTFIATLQLVMEACAENDIPIVVLDRPNPNAHYVDGPTMEKEHTGFLGMTTIPLVYGMTIGEYAIMINEEGWLTDKVKADLTVVPLKNYTHDSEYNLPIRPSPNLPNNTSINLYPSLGLLEGTNINAGRGTEFQFQRYGASFLDSTQYHFKYRPKPNFGSKSPKENNKVCYGADLSEIPSMKEVSLRWIIDAYTNTTDKSKFFNTSGFTKHAGTAKLQQQIEAGLSEEEIKATWQEDLKEFKAIRKKHLLYQ</sequence>
<evidence type="ECO:0000313" key="4">
    <source>
        <dbReference type="EMBL" id="MBD0778114.1"/>
    </source>
</evidence>
<protein>
    <submittedName>
        <fullName evidence="4">DUF1343 domain-containing protein</fullName>
    </submittedName>
</protein>
<dbReference type="PIRSF" id="PIRSF016719">
    <property type="entry name" value="UCP016719"/>
    <property type="match status" value="1"/>
</dbReference>
<gene>
    <name evidence="4" type="ORF">HPE56_09945</name>
</gene>
<feature type="region of interest" description="Disordered" evidence="1">
    <location>
        <begin position="25"/>
        <end position="45"/>
    </location>
</feature>
<accession>A0ABR7V2H0</accession>
<dbReference type="Pfam" id="PF20732">
    <property type="entry name" value="NamZ_C"/>
    <property type="match status" value="1"/>
</dbReference>
<organism evidence="4 5">
    <name type="scientific">Maribacter aquimaris</name>
    <dbReference type="NCBI Taxonomy" id="2737171"/>
    <lineage>
        <taxon>Bacteria</taxon>
        <taxon>Pseudomonadati</taxon>
        <taxon>Bacteroidota</taxon>
        <taxon>Flavobacteriia</taxon>
        <taxon>Flavobacteriales</taxon>
        <taxon>Flavobacteriaceae</taxon>
        <taxon>Maribacter</taxon>
    </lineage>
</organism>
<dbReference type="Gene3D" id="3.40.50.12170">
    <property type="entry name" value="Uncharacterised protein PF07075, DUF1343"/>
    <property type="match status" value="1"/>
</dbReference>
<dbReference type="PANTHER" id="PTHR42915">
    <property type="entry name" value="HYPOTHETICAL 460 KDA PROTEIN IN FEUA-SIGW INTERGENIC REGION [PRECURSOR]"/>
    <property type="match status" value="1"/>
</dbReference>
<dbReference type="PANTHER" id="PTHR42915:SF1">
    <property type="entry name" value="PEPTIDOGLYCAN BETA-N-ACETYLMURAMIDASE NAMZ"/>
    <property type="match status" value="1"/>
</dbReference>
<reference evidence="4" key="1">
    <citation type="submission" date="2020-05" db="EMBL/GenBank/DDBJ databases">
        <title>The draft genome sequence of Maribacter sp. ANRC-HE7.</title>
        <authorList>
            <person name="Mu L."/>
        </authorList>
    </citation>
    <scope>NUCLEOTIDE SEQUENCE</scope>
    <source>
        <strain evidence="4">ANRC-HE7</strain>
    </source>
</reference>
<evidence type="ECO:0000259" key="2">
    <source>
        <dbReference type="Pfam" id="PF07075"/>
    </source>
</evidence>
<proteinExistence type="predicted"/>
<dbReference type="Pfam" id="PF07075">
    <property type="entry name" value="NamZ_N"/>
    <property type="match status" value="1"/>
</dbReference>